<dbReference type="Pfam" id="PF13843">
    <property type="entry name" value="DDE_Tnp_1_7"/>
    <property type="match status" value="1"/>
</dbReference>
<dbReference type="OrthoDB" id="6619166at2759"/>
<dbReference type="Proteomes" id="UP000801492">
    <property type="component" value="Unassembled WGS sequence"/>
</dbReference>
<sequence>MILSMMVTKTNRYAAQCKAKDTAPMARIHDWRNSNIAEMKRFIGLIFWISLYTYPTVECYWSKSILYQNKLEPVVSRNRFQLILRMWHFLDYEIAFNDRLQIISSLLEKPTEDFPCPLIPKEAVCLDDTLEGANEQTSIIKFKEQVTMQLLQIDPTQRGDEKVNKNFQHCFEDIAGNCRRGCVFAMSDFKWKMDEQMPKARHRFVMEDDIAEDDLTFSWLDWLVFFCKRHGRHEEVQEGVFALCE</sequence>
<keyword evidence="3" id="KW-1185">Reference proteome</keyword>
<evidence type="ECO:0000313" key="2">
    <source>
        <dbReference type="EMBL" id="KAF2900149.1"/>
    </source>
</evidence>
<dbReference type="PANTHER" id="PTHR46599">
    <property type="entry name" value="PIGGYBAC TRANSPOSABLE ELEMENT-DERIVED PROTEIN 4"/>
    <property type="match status" value="1"/>
</dbReference>
<gene>
    <name evidence="2" type="ORF">ILUMI_06033</name>
</gene>
<organism evidence="2 3">
    <name type="scientific">Ignelater luminosus</name>
    <name type="common">Cucubano</name>
    <name type="synonym">Pyrophorus luminosus</name>
    <dbReference type="NCBI Taxonomy" id="2038154"/>
    <lineage>
        <taxon>Eukaryota</taxon>
        <taxon>Metazoa</taxon>
        <taxon>Ecdysozoa</taxon>
        <taxon>Arthropoda</taxon>
        <taxon>Hexapoda</taxon>
        <taxon>Insecta</taxon>
        <taxon>Pterygota</taxon>
        <taxon>Neoptera</taxon>
        <taxon>Endopterygota</taxon>
        <taxon>Coleoptera</taxon>
        <taxon>Polyphaga</taxon>
        <taxon>Elateriformia</taxon>
        <taxon>Elateroidea</taxon>
        <taxon>Elateridae</taxon>
        <taxon>Agrypninae</taxon>
        <taxon>Pyrophorini</taxon>
        <taxon>Ignelater</taxon>
    </lineage>
</organism>
<evidence type="ECO:0000313" key="3">
    <source>
        <dbReference type="Proteomes" id="UP000801492"/>
    </source>
</evidence>
<dbReference type="PANTHER" id="PTHR46599:SF3">
    <property type="entry name" value="PIGGYBAC TRANSPOSABLE ELEMENT-DERIVED PROTEIN 4"/>
    <property type="match status" value="1"/>
</dbReference>
<comment type="caution">
    <text evidence="2">The sequence shown here is derived from an EMBL/GenBank/DDBJ whole genome shotgun (WGS) entry which is preliminary data.</text>
</comment>
<feature type="domain" description="PiggyBac transposable element-derived protein" evidence="1">
    <location>
        <begin position="2"/>
        <end position="131"/>
    </location>
</feature>
<protein>
    <recommendedName>
        <fullName evidence="1">PiggyBac transposable element-derived protein domain-containing protein</fullName>
    </recommendedName>
</protein>
<proteinExistence type="predicted"/>
<accession>A0A8K0GHL1</accession>
<name>A0A8K0GHL1_IGNLU</name>
<dbReference type="EMBL" id="VTPC01002356">
    <property type="protein sequence ID" value="KAF2900149.1"/>
    <property type="molecule type" value="Genomic_DNA"/>
</dbReference>
<evidence type="ECO:0000259" key="1">
    <source>
        <dbReference type="Pfam" id="PF13843"/>
    </source>
</evidence>
<reference evidence="2" key="1">
    <citation type="submission" date="2019-08" db="EMBL/GenBank/DDBJ databases">
        <title>The genome of the North American firefly Photinus pyralis.</title>
        <authorList>
            <consortium name="Photinus pyralis genome working group"/>
            <person name="Fallon T.R."/>
            <person name="Sander Lower S.E."/>
            <person name="Weng J.-K."/>
        </authorList>
    </citation>
    <scope>NUCLEOTIDE SEQUENCE</scope>
    <source>
        <strain evidence="2">TRF0915ILg1</strain>
        <tissue evidence="2">Whole body</tissue>
    </source>
</reference>
<dbReference type="AlphaFoldDB" id="A0A8K0GHL1"/>
<dbReference type="InterPro" id="IPR029526">
    <property type="entry name" value="PGBD"/>
</dbReference>